<dbReference type="Proteomes" id="UP001221142">
    <property type="component" value="Unassembled WGS sequence"/>
</dbReference>
<proteinExistence type="predicted"/>
<dbReference type="Gene3D" id="3.80.10.10">
    <property type="entry name" value="Ribonuclease Inhibitor"/>
    <property type="match status" value="1"/>
</dbReference>
<dbReference type="AlphaFoldDB" id="A0AAD7C7I6"/>
<name>A0AAD7C7I6_9AGAR</name>
<evidence type="ECO:0008006" key="4">
    <source>
        <dbReference type="Google" id="ProtNLM"/>
    </source>
</evidence>
<evidence type="ECO:0000313" key="2">
    <source>
        <dbReference type="EMBL" id="KAJ7641443.1"/>
    </source>
</evidence>
<dbReference type="InterPro" id="IPR032675">
    <property type="entry name" value="LRR_dom_sf"/>
</dbReference>
<organism evidence="2 3">
    <name type="scientific">Roridomyces roridus</name>
    <dbReference type="NCBI Taxonomy" id="1738132"/>
    <lineage>
        <taxon>Eukaryota</taxon>
        <taxon>Fungi</taxon>
        <taxon>Dikarya</taxon>
        <taxon>Basidiomycota</taxon>
        <taxon>Agaricomycotina</taxon>
        <taxon>Agaricomycetes</taxon>
        <taxon>Agaricomycetidae</taxon>
        <taxon>Agaricales</taxon>
        <taxon>Marasmiineae</taxon>
        <taxon>Mycenaceae</taxon>
        <taxon>Roridomyces</taxon>
    </lineage>
</organism>
<evidence type="ECO:0000313" key="3">
    <source>
        <dbReference type="Proteomes" id="UP001221142"/>
    </source>
</evidence>
<comment type="caution">
    <text evidence="2">The sequence shown here is derived from an EMBL/GenBank/DDBJ whole genome shotgun (WGS) entry which is preliminary data.</text>
</comment>
<sequence>MSQVQELKTRIEQFSFDIERQREILRNLERDKGLLQRELNAIRDPITRLRLEISSQILLNCLPLYPRLGHRHIMSIFVLAKICNSWACIVASTPALWASVHIDFPCDGDLLERWLERAGRSPLRISLAGYIDPVITSVIWERWPEQLEHLEFSLTENEETYDAFDSSSFPAHQDTEGQLLGGIKNPAPLPSLKTLTISAANVGCHWGPISDLLHGSANLVDLVLNIDYSPEDGKCRDVVVLPNLRRMVLKTQRASQIKVLERLAAPNLEVMSLSPATSAHWDVFVSFLERWSPPLRELTLNHPLYDTGSPASASNDYLALVPTLEYLQIQYPSSITVDHLLTVLASHQDRAKILPNLGCLEFHIPLFLDNPRGTWEPFIRKLAARSVEIPDAHVGILLYRVGDEILAAFKALAESSKDVKVYLGTGLKRRNILESHLDSSSSSDSDE</sequence>
<dbReference type="EMBL" id="JARKIF010000004">
    <property type="protein sequence ID" value="KAJ7641443.1"/>
    <property type="molecule type" value="Genomic_DNA"/>
</dbReference>
<accession>A0AAD7C7I6</accession>
<keyword evidence="3" id="KW-1185">Reference proteome</keyword>
<protein>
    <recommendedName>
        <fullName evidence="4">F-box domain-containing protein</fullName>
    </recommendedName>
</protein>
<evidence type="ECO:0000256" key="1">
    <source>
        <dbReference type="SAM" id="Coils"/>
    </source>
</evidence>
<reference evidence="2" key="1">
    <citation type="submission" date="2023-03" db="EMBL/GenBank/DDBJ databases">
        <title>Massive genome expansion in bonnet fungi (Mycena s.s.) driven by repeated elements and novel gene families across ecological guilds.</title>
        <authorList>
            <consortium name="Lawrence Berkeley National Laboratory"/>
            <person name="Harder C.B."/>
            <person name="Miyauchi S."/>
            <person name="Viragh M."/>
            <person name="Kuo A."/>
            <person name="Thoen E."/>
            <person name="Andreopoulos B."/>
            <person name="Lu D."/>
            <person name="Skrede I."/>
            <person name="Drula E."/>
            <person name="Henrissat B."/>
            <person name="Morin E."/>
            <person name="Kohler A."/>
            <person name="Barry K."/>
            <person name="LaButti K."/>
            <person name="Morin E."/>
            <person name="Salamov A."/>
            <person name="Lipzen A."/>
            <person name="Mereny Z."/>
            <person name="Hegedus B."/>
            <person name="Baldrian P."/>
            <person name="Stursova M."/>
            <person name="Weitz H."/>
            <person name="Taylor A."/>
            <person name="Grigoriev I.V."/>
            <person name="Nagy L.G."/>
            <person name="Martin F."/>
            <person name="Kauserud H."/>
        </authorList>
    </citation>
    <scope>NUCLEOTIDE SEQUENCE</scope>
    <source>
        <strain evidence="2">9284</strain>
    </source>
</reference>
<feature type="coiled-coil region" evidence="1">
    <location>
        <begin position="11"/>
        <end position="38"/>
    </location>
</feature>
<keyword evidence="1" id="KW-0175">Coiled coil</keyword>
<gene>
    <name evidence="2" type="ORF">FB45DRAFT_1125256</name>
</gene>